<dbReference type="Proteomes" id="UP000499080">
    <property type="component" value="Unassembled WGS sequence"/>
</dbReference>
<sequence>MQHPCECPTKEQISLEDGEGITTGTGTYTNGSPNQKMYRVSIFRLVKTGHSPQIVGKTARRQCNIPGGTVCPETRNRLYNYPPSPANHHSNGQSSEFPGGSQPDKQKHNSQ</sequence>
<evidence type="ECO:0000256" key="1">
    <source>
        <dbReference type="SAM" id="MobiDB-lite"/>
    </source>
</evidence>
<dbReference type="EMBL" id="BGPR01012289">
    <property type="protein sequence ID" value="GBN55442.1"/>
    <property type="molecule type" value="Genomic_DNA"/>
</dbReference>
<feature type="region of interest" description="Disordered" evidence="1">
    <location>
        <begin position="63"/>
        <end position="111"/>
    </location>
</feature>
<evidence type="ECO:0000313" key="2">
    <source>
        <dbReference type="EMBL" id="GBN55442.1"/>
    </source>
</evidence>
<feature type="compositionally biased region" description="Low complexity" evidence="1">
    <location>
        <begin position="20"/>
        <end position="31"/>
    </location>
</feature>
<accession>A0A4Y2PWG9</accession>
<protein>
    <submittedName>
        <fullName evidence="2">Uncharacterized protein</fullName>
    </submittedName>
</protein>
<proteinExistence type="predicted"/>
<keyword evidence="3" id="KW-1185">Reference proteome</keyword>
<comment type="caution">
    <text evidence="2">The sequence shown here is derived from an EMBL/GenBank/DDBJ whole genome shotgun (WGS) entry which is preliminary data.</text>
</comment>
<dbReference type="AlphaFoldDB" id="A0A4Y2PWG9"/>
<feature type="region of interest" description="Disordered" evidence="1">
    <location>
        <begin position="1"/>
        <end position="34"/>
    </location>
</feature>
<reference evidence="2 3" key="1">
    <citation type="journal article" date="2019" name="Sci. Rep.">
        <title>Orb-weaving spider Araneus ventricosus genome elucidates the spidroin gene catalogue.</title>
        <authorList>
            <person name="Kono N."/>
            <person name="Nakamura H."/>
            <person name="Ohtoshi R."/>
            <person name="Moran D.A.P."/>
            <person name="Shinohara A."/>
            <person name="Yoshida Y."/>
            <person name="Fujiwara M."/>
            <person name="Mori M."/>
            <person name="Tomita M."/>
            <person name="Arakawa K."/>
        </authorList>
    </citation>
    <scope>NUCLEOTIDE SEQUENCE [LARGE SCALE GENOMIC DNA]</scope>
</reference>
<evidence type="ECO:0000313" key="3">
    <source>
        <dbReference type="Proteomes" id="UP000499080"/>
    </source>
</evidence>
<organism evidence="2 3">
    <name type="scientific">Araneus ventricosus</name>
    <name type="common">Orbweaver spider</name>
    <name type="synonym">Epeira ventricosa</name>
    <dbReference type="NCBI Taxonomy" id="182803"/>
    <lineage>
        <taxon>Eukaryota</taxon>
        <taxon>Metazoa</taxon>
        <taxon>Ecdysozoa</taxon>
        <taxon>Arthropoda</taxon>
        <taxon>Chelicerata</taxon>
        <taxon>Arachnida</taxon>
        <taxon>Araneae</taxon>
        <taxon>Araneomorphae</taxon>
        <taxon>Entelegynae</taxon>
        <taxon>Araneoidea</taxon>
        <taxon>Araneidae</taxon>
        <taxon>Araneus</taxon>
    </lineage>
</organism>
<feature type="compositionally biased region" description="Polar residues" evidence="1">
    <location>
        <begin position="87"/>
        <end position="96"/>
    </location>
</feature>
<name>A0A4Y2PWG9_ARAVE</name>
<gene>
    <name evidence="2" type="ORF">AVEN_158276_1</name>
</gene>